<evidence type="ECO:0000313" key="2">
    <source>
        <dbReference type="EMBL" id="KLO09327.1"/>
    </source>
</evidence>
<evidence type="ECO:0000256" key="1">
    <source>
        <dbReference type="SAM" id="MobiDB-lite"/>
    </source>
</evidence>
<name>A0A0H2RCU6_9AGAM</name>
<reference evidence="2 3" key="1">
    <citation type="submission" date="2015-04" db="EMBL/GenBank/DDBJ databases">
        <title>Complete genome sequence of Schizopora paradoxa KUC8140, a cosmopolitan wood degrader in East Asia.</title>
        <authorList>
            <consortium name="DOE Joint Genome Institute"/>
            <person name="Min B."/>
            <person name="Park H."/>
            <person name="Jang Y."/>
            <person name="Kim J.-J."/>
            <person name="Kim K.H."/>
            <person name="Pangilinan J."/>
            <person name="Lipzen A."/>
            <person name="Riley R."/>
            <person name="Grigoriev I.V."/>
            <person name="Spatafora J.W."/>
            <person name="Choi I.-G."/>
        </authorList>
    </citation>
    <scope>NUCLEOTIDE SEQUENCE [LARGE SCALE GENOMIC DNA]</scope>
    <source>
        <strain evidence="2 3">KUC8140</strain>
    </source>
</reference>
<protein>
    <submittedName>
        <fullName evidence="2">Uncharacterized protein</fullName>
    </submittedName>
</protein>
<organism evidence="2 3">
    <name type="scientific">Schizopora paradoxa</name>
    <dbReference type="NCBI Taxonomy" id="27342"/>
    <lineage>
        <taxon>Eukaryota</taxon>
        <taxon>Fungi</taxon>
        <taxon>Dikarya</taxon>
        <taxon>Basidiomycota</taxon>
        <taxon>Agaricomycotina</taxon>
        <taxon>Agaricomycetes</taxon>
        <taxon>Hymenochaetales</taxon>
        <taxon>Schizoporaceae</taxon>
        <taxon>Schizopora</taxon>
    </lineage>
</organism>
<dbReference type="AlphaFoldDB" id="A0A0H2RCU6"/>
<proteinExistence type="predicted"/>
<gene>
    <name evidence="2" type="ORF">SCHPADRAFT_931215</name>
</gene>
<evidence type="ECO:0000313" key="3">
    <source>
        <dbReference type="Proteomes" id="UP000053477"/>
    </source>
</evidence>
<dbReference type="OrthoDB" id="3264670at2759"/>
<dbReference type="InParanoid" id="A0A0H2RCU6"/>
<feature type="compositionally biased region" description="Low complexity" evidence="1">
    <location>
        <begin position="8"/>
        <end position="30"/>
    </location>
</feature>
<accession>A0A0H2RCU6</accession>
<feature type="region of interest" description="Disordered" evidence="1">
    <location>
        <begin position="1"/>
        <end position="35"/>
    </location>
</feature>
<dbReference type="EMBL" id="KQ086059">
    <property type="protein sequence ID" value="KLO09327.1"/>
    <property type="molecule type" value="Genomic_DNA"/>
</dbReference>
<keyword evidence="3" id="KW-1185">Reference proteome</keyword>
<dbReference type="Proteomes" id="UP000053477">
    <property type="component" value="Unassembled WGS sequence"/>
</dbReference>
<sequence>MSLPRSMSLPAALADAPSSSGVAEPSSSYSKYTPEQAAAAKAARRASMLDYAKRVRRDEHDYAYADGRAAAVRFLSPLPTASSRSHSSSSLSLTSLSASASSSSLSPRKEGEDAFNLGGFFPSRPGSPGHAVSSAWLEDEEGEVVPAPLPAREEFEERRFGGGGRLPPKKSLSMSALDDYAKNVIASEGQVGILSFVPSFLSKLTISTPMLSKETIDEDEEYDGVRTPSTMSIDEPFDAESLLASHTDRRNSASFSPLQLQTAIPPANISLFSPTKEADDPIQLQHLSLGWADSLYSRLIAPVL</sequence>